<keyword evidence="7 8" id="KW-0067">ATP-binding</keyword>
<dbReference type="CDD" id="cd14014">
    <property type="entry name" value="STKc_PknB_like"/>
    <property type="match status" value="1"/>
</dbReference>
<dbReference type="SMART" id="SM00220">
    <property type="entry name" value="S_TKc"/>
    <property type="match status" value="1"/>
</dbReference>
<feature type="binding site" evidence="8">
    <location>
        <position position="98"/>
    </location>
    <ligand>
        <name>ATP</name>
        <dbReference type="ChEBI" id="CHEBI:30616"/>
    </ligand>
</feature>
<keyword evidence="3 11" id="KW-0723">Serine/threonine-protein kinase</keyword>
<dbReference type="InterPro" id="IPR050660">
    <property type="entry name" value="NEK_Ser/Thr_kinase"/>
</dbReference>
<sequence length="565" mass="61995">MAVMEGRDWSSNTILMSRAARMASACHDSLFREFVPRPRGPGRSSRLGGRTWRAAGRGAMRGAMLDGRYELVERLGRGAMGQVWGARDKRMQRDVAVKLVTALPRLGEHETFLRFQREIRSAAGLPGRHTVIAHDCGEADVDGERALYMVMERLTGRTLSDAVVEQRPHWTQAVDWGRQVAQALDAAHGQGIVHRDIKPDNIMFAGDGDLKVLDFGIAKFLGDTVLVSGLTGTGVVMGTLLYMSPEQARGERSVDHRTDLYSFGCVLYFMLTGRPPLVADNQFAQMHLIAVGQVEPPHLLNPEIPAGLSGLVMHLLAREPDARPAAAREVVDRLAGLEGRPVSLPSAAHPVDADALVEEARRAAERHLRLAESAAEQVRDDAEAYASQLRAEAQKDAQSKREEADALFEETRAKAAQAAADFETNLAKRREQSERDLASRQAKAEKRLAEIEHRAEQLRLEAEKLRVDAERRARQTVETAQRHAVDIVAAADARAERILGLDTLNTLRETVAAILADSKFTPVGGLVEQRAAILGQLSELKDALSALPAAPTRPNTYEGDYAQQK</sequence>
<dbReference type="GO" id="GO:0005524">
    <property type="term" value="F:ATP binding"/>
    <property type="evidence" value="ECO:0007669"/>
    <property type="project" value="UniProtKB-UniRule"/>
</dbReference>
<dbReference type="Proteomes" id="UP000318720">
    <property type="component" value="Unassembled WGS sequence"/>
</dbReference>
<dbReference type="AlphaFoldDB" id="A0AAE8VZJ9"/>
<proteinExistence type="inferred from homology"/>
<name>A0AAE8VZJ9_9ACTN</name>
<dbReference type="InterPro" id="IPR011009">
    <property type="entry name" value="Kinase-like_dom_sf"/>
</dbReference>
<organism evidence="11 12">
    <name type="scientific">Streptomyces ipomoeae</name>
    <dbReference type="NCBI Taxonomy" id="103232"/>
    <lineage>
        <taxon>Bacteria</taxon>
        <taxon>Bacillati</taxon>
        <taxon>Actinomycetota</taxon>
        <taxon>Actinomycetes</taxon>
        <taxon>Kitasatosporales</taxon>
        <taxon>Streptomycetaceae</taxon>
        <taxon>Streptomyces</taxon>
    </lineage>
</organism>
<feature type="coiled-coil region" evidence="9">
    <location>
        <begin position="434"/>
        <end position="475"/>
    </location>
</feature>
<evidence type="ECO:0000256" key="9">
    <source>
        <dbReference type="SAM" id="Coils"/>
    </source>
</evidence>
<dbReference type="Gene3D" id="3.30.200.20">
    <property type="entry name" value="Phosphorylase Kinase, domain 1"/>
    <property type="match status" value="1"/>
</dbReference>
<dbReference type="PANTHER" id="PTHR43671:SF13">
    <property type="entry name" value="SERINE_THREONINE-PROTEIN KINASE NEK2"/>
    <property type="match status" value="1"/>
</dbReference>
<dbReference type="InterPro" id="IPR008271">
    <property type="entry name" value="Ser/Thr_kinase_AS"/>
</dbReference>
<evidence type="ECO:0000256" key="7">
    <source>
        <dbReference type="ARBA" id="ARBA00022840"/>
    </source>
</evidence>
<dbReference type="PROSITE" id="PS00108">
    <property type="entry name" value="PROTEIN_KINASE_ST"/>
    <property type="match status" value="1"/>
</dbReference>
<gene>
    <name evidence="11" type="ORF">Sipo8835_31375</name>
</gene>
<evidence type="ECO:0000259" key="10">
    <source>
        <dbReference type="PROSITE" id="PS50011"/>
    </source>
</evidence>
<dbReference type="FunFam" id="1.10.510.10:FF:000021">
    <property type="entry name" value="Serine/threonine protein kinase"/>
    <property type="match status" value="1"/>
</dbReference>
<keyword evidence="4" id="KW-0808">Transferase</keyword>
<dbReference type="SUPFAM" id="SSF56112">
    <property type="entry name" value="Protein kinase-like (PK-like)"/>
    <property type="match status" value="1"/>
</dbReference>
<dbReference type="Pfam" id="PF00069">
    <property type="entry name" value="Pkinase"/>
    <property type="match status" value="1"/>
</dbReference>
<dbReference type="InterPro" id="IPR017441">
    <property type="entry name" value="Protein_kinase_ATP_BS"/>
</dbReference>
<evidence type="ECO:0000256" key="4">
    <source>
        <dbReference type="ARBA" id="ARBA00022679"/>
    </source>
</evidence>
<evidence type="ECO:0000256" key="6">
    <source>
        <dbReference type="ARBA" id="ARBA00022777"/>
    </source>
</evidence>
<dbReference type="PROSITE" id="PS50011">
    <property type="entry name" value="PROTEIN_KINASE_DOM"/>
    <property type="match status" value="1"/>
</dbReference>
<evidence type="ECO:0000256" key="2">
    <source>
        <dbReference type="ARBA" id="ARBA00012513"/>
    </source>
</evidence>
<dbReference type="EMBL" id="SPAZ01000245">
    <property type="protein sequence ID" value="TQE25495.1"/>
    <property type="molecule type" value="Genomic_DNA"/>
</dbReference>
<evidence type="ECO:0000256" key="5">
    <source>
        <dbReference type="ARBA" id="ARBA00022741"/>
    </source>
</evidence>
<comment type="similarity">
    <text evidence="1">Belongs to the protein kinase superfamily. NEK Ser/Thr protein kinase family. NIMA subfamily.</text>
</comment>
<keyword evidence="9" id="KW-0175">Coiled coil</keyword>
<evidence type="ECO:0000256" key="8">
    <source>
        <dbReference type="PROSITE-ProRule" id="PRU10141"/>
    </source>
</evidence>
<reference evidence="11 12" key="1">
    <citation type="submission" date="2019-03" db="EMBL/GenBank/DDBJ databases">
        <title>Comparative genomic analyses of the sweetpotato soil rot pathogen, Streptomyces ipomoeae.</title>
        <authorList>
            <person name="Ruschel Soares N."/>
            <person name="Badger J.H."/>
            <person name="Huguet-Tapia J.C."/>
            <person name="Clark C.A."/>
            <person name="Pettis G.S."/>
        </authorList>
    </citation>
    <scope>NUCLEOTIDE SEQUENCE [LARGE SCALE GENOMIC DNA]</scope>
    <source>
        <strain evidence="11 12">88-35</strain>
    </source>
</reference>
<comment type="caution">
    <text evidence="11">The sequence shown here is derived from an EMBL/GenBank/DDBJ whole genome shotgun (WGS) entry which is preliminary data.</text>
</comment>
<keyword evidence="5 8" id="KW-0547">Nucleotide-binding</keyword>
<evidence type="ECO:0000256" key="3">
    <source>
        <dbReference type="ARBA" id="ARBA00022527"/>
    </source>
</evidence>
<dbReference type="GO" id="GO:0004674">
    <property type="term" value="F:protein serine/threonine kinase activity"/>
    <property type="evidence" value="ECO:0007669"/>
    <property type="project" value="UniProtKB-KW"/>
</dbReference>
<dbReference type="PROSITE" id="PS00107">
    <property type="entry name" value="PROTEIN_KINASE_ATP"/>
    <property type="match status" value="1"/>
</dbReference>
<evidence type="ECO:0000313" key="11">
    <source>
        <dbReference type="EMBL" id="TQE25495.1"/>
    </source>
</evidence>
<dbReference type="InterPro" id="IPR000719">
    <property type="entry name" value="Prot_kinase_dom"/>
</dbReference>
<dbReference type="EC" id="2.7.11.1" evidence="2"/>
<accession>A0AAE8VZJ9</accession>
<feature type="coiled-coil region" evidence="9">
    <location>
        <begin position="357"/>
        <end position="410"/>
    </location>
</feature>
<protein>
    <recommendedName>
        <fullName evidence="2">non-specific serine/threonine protein kinase</fullName>
        <ecNumber evidence="2">2.7.11.1</ecNumber>
    </recommendedName>
</protein>
<dbReference type="PANTHER" id="PTHR43671">
    <property type="entry name" value="SERINE/THREONINE-PROTEIN KINASE NEK"/>
    <property type="match status" value="1"/>
</dbReference>
<keyword evidence="6 11" id="KW-0418">Kinase</keyword>
<evidence type="ECO:0000256" key="1">
    <source>
        <dbReference type="ARBA" id="ARBA00010886"/>
    </source>
</evidence>
<evidence type="ECO:0000313" key="12">
    <source>
        <dbReference type="Proteomes" id="UP000318720"/>
    </source>
</evidence>
<dbReference type="Gene3D" id="1.10.510.10">
    <property type="entry name" value="Transferase(Phosphotransferase) domain 1"/>
    <property type="match status" value="1"/>
</dbReference>
<feature type="domain" description="Protein kinase" evidence="10">
    <location>
        <begin position="69"/>
        <end position="335"/>
    </location>
</feature>